<reference evidence="1 2" key="1">
    <citation type="submission" date="2018-08" db="EMBL/GenBank/DDBJ databases">
        <title>A genome reference for cultivated species of the human gut microbiota.</title>
        <authorList>
            <person name="Zou Y."/>
            <person name="Xue W."/>
            <person name="Luo G."/>
        </authorList>
    </citation>
    <scope>NUCLEOTIDE SEQUENCE [LARGE SCALE GENOMIC DNA]</scope>
    <source>
        <strain evidence="1 2">AF24-29</strain>
    </source>
</reference>
<organism evidence="1 2">
    <name type="scientific">Holdemania filiformis</name>
    <dbReference type="NCBI Taxonomy" id="61171"/>
    <lineage>
        <taxon>Bacteria</taxon>
        <taxon>Bacillati</taxon>
        <taxon>Bacillota</taxon>
        <taxon>Erysipelotrichia</taxon>
        <taxon>Erysipelotrichales</taxon>
        <taxon>Erysipelotrichaceae</taxon>
        <taxon>Holdemania</taxon>
    </lineage>
</organism>
<protein>
    <recommendedName>
        <fullName evidence="3">DUF3791 domain-containing protein</fullName>
    </recommendedName>
</protein>
<sequence length="81" mass="9769">MKDEMIFILTFYNEKVSQMIVDKYGVEPLSALRRFLYSETYKMLTNVELEMWDFSPLGIFDMWEAEQITGNPRNSLYLRRD</sequence>
<dbReference type="EMBL" id="QRUP01000007">
    <property type="protein sequence ID" value="RGR74939.1"/>
    <property type="molecule type" value="Genomic_DNA"/>
</dbReference>
<keyword evidence="2" id="KW-1185">Reference proteome</keyword>
<proteinExistence type="predicted"/>
<name>A0A412G373_9FIRM</name>
<accession>A0A412G373</accession>
<dbReference type="AlphaFoldDB" id="A0A412G373"/>
<evidence type="ECO:0000313" key="1">
    <source>
        <dbReference type="EMBL" id="RGR74939.1"/>
    </source>
</evidence>
<evidence type="ECO:0008006" key="3">
    <source>
        <dbReference type="Google" id="ProtNLM"/>
    </source>
</evidence>
<dbReference type="RefSeq" id="WP_117894728.1">
    <property type="nucleotide sequence ID" value="NZ_CABJCV010000007.1"/>
</dbReference>
<gene>
    <name evidence="1" type="ORF">DWY25_07575</name>
</gene>
<comment type="caution">
    <text evidence="1">The sequence shown here is derived from an EMBL/GenBank/DDBJ whole genome shotgun (WGS) entry which is preliminary data.</text>
</comment>
<dbReference type="Proteomes" id="UP000284178">
    <property type="component" value="Unassembled WGS sequence"/>
</dbReference>
<evidence type="ECO:0000313" key="2">
    <source>
        <dbReference type="Proteomes" id="UP000284178"/>
    </source>
</evidence>